<evidence type="ECO:0000256" key="2">
    <source>
        <dbReference type="ARBA" id="ARBA00009160"/>
    </source>
</evidence>
<keyword evidence="4 6" id="KW-1133">Transmembrane helix</keyword>
<comment type="similarity">
    <text evidence="2">Belongs to the FUN14 family.</text>
</comment>
<sequence length="201" mass="21637">MFNPLLRQSVRSKISTGLGLRGVFQNSFSHQPVGAVARTLSRPSTISRTNNGGLKLLFGATISFVAVNASGSRILNDAAYSAGRLESKIASSIDEVATKANQTATGSRFGGQLNYNELTIGSLTGLFLGIIAGKLSSMIVFLTLSGYFLTQFLESRGIISIPWGQMVQIGSERIDLKRLVLEKPSFKIPFVLTFLIAAYNI</sequence>
<evidence type="ECO:0000313" key="8">
    <source>
        <dbReference type="Proteomes" id="UP001497600"/>
    </source>
</evidence>
<feature type="transmembrane region" description="Helical" evidence="6">
    <location>
        <begin position="126"/>
        <end position="149"/>
    </location>
</feature>
<dbReference type="InterPro" id="IPR007014">
    <property type="entry name" value="FUN14"/>
</dbReference>
<name>A0ABP0EEW9_9ASCO</name>
<protein>
    <submittedName>
        <fullName evidence="7">Uncharacterized protein</fullName>
    </submittedName>
</protein>
<keyword evidence="3 6" id="KW-0812">Transmembrane</keyword>
<proteinExistence type="inferred from homology"/>
<comment type="subcellular location">
    <subcellularLocation>
        <location evidence="1">Membrane</location>
    </subcellularLocation>
</comment>
<keyword evidence="8" id="KW-1185">Reference proteome</keyword>
<reference evidence="7 8" key="1">
    <citation type="submission" date="2024-01" db="EMBL/GenBank/DDBJ databases">
        <authorList>
            <consortium name="Genoscope - CEA"/>
            <person name="William W."/>
        </authorList>
    </citation>
    <scope>NUCLEOTIDE SEQUENCE [LARGE SCALE GENOMIC DNA]</scope>
    <source>
        <strain evidence="7 8">29B2s-10</strain>
    </source>
</reference>
<organism evidence="7 8">
    <name type="scientific">[Candida] anglica</name>
    <dbReference type="NCBI Taxonomy" id="148631"/>
    <lineage>
        <taxon>Eukaryota</taxon>
        <taxon>Fungi</taxon>
        <taxon>Dikarya</taxon>
        <taxon>Ascomycota</taxon>
        <taxon>Saccharomycotina</taxon>
        <taxon>Pichiomycetes</taxon>
        <taxon>Debaryomycetaceae</taxon>
        <taxon>Kurtzmaniella</taxon>
    </lineage>
</organism>
<dbReference type="Pfam" id="PF04930">
    <property type="entry name" value="FUN14"/>
    <property type="match status" value="1"/>
</dbReference>
<evidence type="ECO:0000256" key="1">
    <source>
        <dbReference type="ARBA" id="ARBA00004370"/>
    </source>
</evidence>
<accession>A0ABP0EEW9</accession>
<evidence type="ECO:0000256" key="3">
    <source>
        <dbReference type="ARBA" id="ARBA00022692"/>
    </source>
</evidence>
<dbReference type="EMBL" id="OZ004257">
    <property type="protein sequence ID" value="CAK7909420.1"/>
    <property type="molecule type" value="Genomic_DNA"/>
</dbReference>
<dbReference type="Proteomes" id="UP001497600">
    <property type="component" value="Chromosome E"/>
</dbReference>
<gene>
    <name evidence="7" type="ORF">CAAN4_E14818</name>
</gene>
<evidence type="ECO:0000256" key="4">
    <source>
        <dbReference type="ARBA" id="ARBA00022989"/>
    </source>
</evidence>
<evidence type="ECO:0000256" key="6">
    <source>
        <dbReference type="SAM" id="Phobius"/>
    </source>
</evidence>
<evidence type="ECO:0000256" key="5">
    <source>
        <dbReference type="ARBA" id="ARBA00023136"/>
    </source>
</evidence>
<keyword evidence="5 6" id="KW-0472">Membrane</keyword>
<evidence type="ECO:0000313" key="7">
    <source>
        <dbReference type="EMBL" id="CAK7909420.1"/>
    </source>
</evidence>